<feature type="region of interest" description="Disordered" evidence="2">
    <location>
        <begin position="352"/>
        <end position="384"/>
    </location>
</feature>
<dbReference type="EMBL" id="JAOTOJ010000001">
    <property type="protein sequence ID" value="KAK9411874.1"/>
    <property type="molecule type" value="Genomic_DNA"/>
</dbReference>
<name>A0AAW1CC07_CROAD</name>
<feature type="compositionally biased region" description="Basic and acidic residues" evidence="2">
    <location>
        <begin position="352"/>
        <end position="364"/>
    </location>
</feature>
<feature type="compositionally biased region" description="Polar residues" evidence="2">
    <location>
        <begin position="136"/>
        <end position="145"/>
    </location>
</feature>
<dbReference type="GO" id="GO:0045892">
    <property type="term" value="P:negative regulation of DNA-templated transcription"/>
    <property type="evidence" value="ECO:0007669"/>
    <property type="project" value="TreeGrafter"/>
</dbReference>
<feature type="compositionally biased region" description="Basic residues" evidence="2">
    <location>
        <begin position="37"/>
        <end position="63"/>
    </location>
</feature>
<evidence type="ECO:0000256" key="1">
    <source>
        <dbReference type="SAM" id="Coils"/>
    </source>
</evidence>
<feature type="coiled-coil region" evidence="1">
    <location>
        <begin position="311"/>
        <end position="342"/>
    </location>
</feature>
<accession>A0AAW1CC07</accession>
<comment type="caution">
    <text evidence="3">The sequence shown here is derived from an EMBL/GenBank/DDBJ whole genome shotgun (WGS) entry which is preliminary data.</text>
</comment>
<keyword evidence="4" id="KW-1185">Reference proteome</keyword>
<feature type="region of interest" description="Disordered" evidence="2">
    <location>
        <begin position="1"/>
        <end position="180"/>
    </location>
</feature>
<dbReference type="AlphaFoldDB" id="A0AAW1CC07"/>
<proteinExistence type="predicted"/>
<evidence type="ECO:0000256" key="2">
    <source>
        <dbReference type="SAM" id="MobiDB-lite"/>
    </source>
</evidence>
<evidence type="ECO:0000313" key="3">
    <source>
        <dbReference type="EMBL" id="KAK9411874.1"/>
    </source>
</evidence>
<feature type="compositionally biased region" description="Polar residues" evidence="2">
    <location>
        <begin position="100"/>
        <end position="112"/>
    </location>
</feature>
<feature type="compositionally biased region" description="Basic and acidic residues" evidence="2">
    <location>
        <begin position="84"/>
        <end position="94"/>
    </location>
</feature>
<organism evidence="3 4">
    <name type="scientific">Crotalus adamanteus</name>
    <name type="common">Eastern diamondback rattlesnake</name>
    <dbReference type="NCBI Taxonomy" id="8729"/>
    <lineage>
        <taxon>Eukaryota</taxon>
        <taxon>Metazoa</taxon>
        <taxon>Chordata</taxon>
        <taxon>Craniata</taxon>
        <taxon>Vertebrata</taxon>
        <taxon>Euteleostomi</taxon>
        <taxon>Lepidosauria</taxon>
        <taxon>Squamata</taxon>
        <taxon>Bifurcata</taxon>
        <taxon>Unidentata</taxon>
        <taxon>Episquamata</taxon>
        <taxon>Toxicofera</taxon>
        <taxon>Serpentes</taxon>
        <taxon>Colubroidea</taxon>
        <taxon>Viperidae</taxon>
        <taxon>Crotalinae</taxon>
        <taxon>Crotalus</taxon>
    </lineage>
</organism>
<gene>
    <name evidence="3" type="ORF">NXF25_003049</name>
</gene>
<dbReference type="PANTHER" id="PTHR15577:SF2">
    <property type="entry name" value="ZINC FINGER PROTEIN 318"/>
    <property type="match status" value="1"/>
</dbReference>
<dbReference type="PANTHER" id="PTHR15577">
    <property type="entry name" value="ZINC FINGER CONTAINING PROTEIN"/>
    <property type="match status" value="1"/>
</dbReference>
<feature type="compositionally biased region" description="Basic and acidic residues" evidence="2">
    <location>
        <begin position="374"/>
        <end position="384"/>
    </location>
</feature>
<evidence type="ECO:0000313" key="4">
    <source>
        <dbReference type="Proteomes" id="UP001474421"/>
    </source>
</evidence>
<keyword evidence="1" id="KW-0175">Coiled coil</keyword>
<dbReference type="InterPro" id="IPR055309">
    <property type="entry name" value="Znf318-like"/>
</dbReference>
<sequence length="384" mass="43650">MYRPGSSPPATRVQRSRLGPIDSSRGFGSRSRSPSPRGRHHRSPPSRRSSHRSHRSPSPRRFSRTYSLDQPSYSPRQRSRSPHQRSESSVEKYLRALIENGTSSPADNLSNVNRDDSSEKTPAVPLKSILKKRSDNSSTQDSGNFSKEKEPPESTLESVNQHGDFLLPHERASQDGSGFSDTVGIVIDSTYTPDKRLDPFPDNIEDEEKFLYGDDDGDSNNCLPSQKLMLSEKKEPRTRCKKRAKRRKCDEKNQTAVMQMIAKEREALTCTQISQQKKLFYQKIELDRLSEQQVVMLLKKGKKEDPLLMELSKLKENIAKAVAQLEMSINAIKEKQVELNKAAHILEMNFEKSEKLSSENKDSSENNLQNNPQSEERTFDSVKS</sequence>
<protein>
    <submittedName>
        <fullName evidence="3">Zinc finger protein-like</fullName>
    </submittedName>
</protein>
<dbReference type="GO" id="GO:0005654">
    <property type="term" value="C:nucleoplasm"/>
    <property type="evidence" value="ECO:0007669"/>
    <property type="project" value="TreeGrafter"/>
</dbReference>
<dbReference type="Proteomes" id="UP001474421">
    <property type="component" value="Unassembled WGS sequence"/>
</dbReference>
<feature type="compositionally biased region" description="Low complexity" evidence="2">
    <location>
        <begin position="23"/>
        <end position="36"/>
    </location>
</feature>
<reference evidence="3 4" key="1">
    <citation type="journal article" date="2024" name="Proc. Natl. Acad. Sci. U.S.A.">
        <title>The genetic regulatory architecture and epigenomic basis for age-related changes in rattlesnake venom.</title>
        <authorList>
            <person name="Hogan M.P."/>
            <person name="Holding M.L."/>
            <person name="Nystrom G.S."/>
            <person name="Colston T.J."/>
            <person name="Bartlett D.A."/>
            <person name="Mason A.J."/>
            <person name="Ellsworth S.A."/>
            <person name="Rautsaw R.M."/>
            <person name="Lawrence K.C."/>
            <person name="Strickland J.L."/>
            <person name="He B."/>
            <person name="Fraser P."/>
            <person name="Margres M.J."/>
            <person name="Gilbert D.M."/>
            <person name="Gibbs H.L."/>
            <person name="Parkinson C.L."/>
            <person name="Rokyta D.R."/>
        </authorList>
    </citation>
    <scope>NUCLEOTIDE SEQUENCE [LARGE SCALE GENOMIC DNA]</scope>
    <source>
        <strain evidence="3">DRR0105</strain>
    </source>
</reference>
<dbReference type="GO" id="GO:0045893">
    <property type="term" value="P:positive regulation of DNA-templated transcription"/>
    <property type="evidence" value="ECO:0007669"/>
    <property type="project" value="TreeGrafter"/>
</dbReference>